<evidence type="ECO:0000313" key="2">
    <source>
        <dbReference type="Proteomes" id="UP000008312"/>
    </source>
</evidence>
<dbReference type="EMBL" id="FN668644">
    <property type="protein sequence ID" value="CBK21661.2"/>
    <property type="molecule type" value="Genomic_DNA"/>
</dbReference>
<gene>
    <name evidence="1" type="ORF">GSBLH_T00001789001</name>
</gene>
<evidence type="ECO:0000313" key="1">
    <source>
        <dbReference type="EMBL" id="CBK21661.2"/>
    </source>
</evidence>
<dbReference type="Proteomes" id="UP000008312">
    <property type="component" value="Unassembled WGS sequence"/>
</dbReference>
<keyword evidence="2" id="KW-1185">Reference proteome</keyword>
<name>D8M0S2_BLAHO</name>
<organism evidence="1">
    <name type="scientific">Blastocystis hominis</name>
    <dbReference type="NCBI Taxonomy" id="12968"/>
    <lineage>
        <taxon>Eukaryota</taxon>
        <taxon>Sar</taxon>
        <taxon>Stramenopiles</taxon>
        <taxon>Bigyra</taxon>
        <taxon>Opalozoa</taxon>
        <taxon>Opalinata</taxon>
        <taxon>Blastocystidae</taxon>
        <taxon>Blastocystis</taxon>
    </lineage>
</organism>
<dbReference type="InParanoid" id="D8M0S2"/>
<protein>
    <submittedName>
        <fullName evidence="1">Uncharacterized protein</fullName>
    </submittedName>
</protein>
<dbReference type="AlphaFoldDB" id="D8M0S2"/>
<sequence>MQGRVLGTAVRGVPVVQWTRPVQRWNRRNGAVRVRGKLGSARELRGLHRGVLGRGVHGRMPAERGRIDLLGTWEVQRQGLRKWAMHLRERNGGNQVRYEEGGRQVLAVLLRTARSLR</sequence>
<accession>D8M0S2</accession>
<dbReference type="RefSeq" id="XP_012895709.1">
    <property type="nucleotide sequence ID" value="XM_013040255.1"/>
</dbReference>
<dbReference type="GeneID" id="24919016"/>
<reference evidence="1" key="1">
    <citation type="submission" date="2010-02" db="EMBL/GenBank/DDBJ databases">
        <title>Sequencing and annotation of the Blastocystis hominis genome.</title>
        <authorList>
            <person name="Wincker P."/>
        </authorList>
    </citation>
    <scope>NUCLEOTIDE SEQUENCE</scope>
    <source>
        <strain evidence="1">Singapore isolate B</strain>
    </source>
</reference>
<proteinExistence type="predicted"/>